<protein>
    <submittedName>
        <fullName evidence="1">Uncharacterized protein</fullName>
    </submittedName>
</protein>
<accession>A0ABQ6IM29</accession>
<name>A0ABQ6IM29_9MICO</name>
<keyword evidence="2" id="KW-1185">Reference proteome</keyword>
<organism evidence="1 2">
    <name type="scientific">Mobilicoccus caccae</name>
    <dbReference type="NCBI Taxonomy" id="1859295"/>
    <lineage>
        <taxon>Bacteria</taxon>
        <taxon>Bacillati</taxon>
        <taxon>Actinomycetota</taxon>
        <taxon>Actinomycetes</taxon>
        <taxon>Micrococcales</taxon>
        <taxon>Dermatophilaceae</taxon>
        <taxon>Mobilicoccus</taxon>
    </lineage>
</organism>
<gene>
    <name evidence="1" type="ORF">GCM10025883_02060</name>
</gene>
<evidence type="ECO:0000313" key="2">
    <source>
        <dbReference type="Proteomes" id="UP001157126"/>
    </source>
</evidence>
<reference evidence="2" key="1">
    <citation type="journal article" date="2019" name="Int. J. Syst. Evol. Microbiol.">
        <title>The Global Catalogue of Microorganisms (GCM) 10K type strain sequencing project: providing services to taxonomists for standard genome sequencing and annotation.</title>
        <authorList>
            <consortium name="The Broad Institute Genomics Platform"/>
            <consortium name="The Broad Institute Genome Sequencing Center for Infectious Disease"/>
            <person name="Wu L."/>
            <person name="Ma J."/>
        </authorList>
    </citation>
    <scope>NUCLEOTIDE SEQUENCE [LARGE SCALE GENOMIC DNA]</scope>
    <source>
        <strain evidence="2">NBRC 113072</strain>
    </source>
</reference>
<proteinExistence type="predicted"/>
<evidence type="ECO:0000313" key="1">
    <source>
        <dbReference type="EMBL" id="GMA38161.1"/>
    </source>
</evidence>
<comment type="caution">
    <text evidence="1">The sequence shown here is derived from an EMBL/GenBank/DDBJ whole genome shotgun (WGS) entry which is preliminary data.</text>
</comment>
<sequence length="144" mass="14716">MIGAGRLGVVLGEPVATTLLLDLARRALGHERVLLVVGPERHDPHVAAISGATGVEIARDATEFTSVAYVDTAEGDLDVVRTVGAHRVIRPFAEAGWTHADVLGCADALLLDIPTRPDAQGADTAATAATGPVRLAAAGEGLPT</sequence>
<dbReference type="Proteomes" id="UP001157126">
    <property type="component" value="Unassembled WGS sequence"/>
</dbReference>
<dbReference type="EMBL" id="BSUO01000001">
    <property type="protein sequence ID" value="GMA38161.1"/>
    <property type="molecule type" value="Genomic_DNA"/>
</dbReference>